<evidence type="ECO:0000256" key="4">
    <source>
        <dbReference type="ARBA" id="ARBA00022679"/>
    </source>
</evidence>
<dbReference type="NCBIfam" id="TIGR00128">
    <property type="entry name" value="fabD"/>
    <property type="match status" value="1"/>
</dbReference>
<dbReference type="Pfam" id="PF00698">
    <property type="entry name" value="Acyl_transf_1"/>
    <property type="match status" value="1"/>
</dbReference>
<evidence type="ECO:0000256" key="1">
    <source>
        <dbReference type="ARBA" id="ARBA00005194"/>
    </source>
</evidence>
<dbReference type="InterPro" id="IPR016036">
    <property type="entry name" value="Malonyl_transacylase_ACP-bd"/>
</dbReference>
<keyword evidence="4 7" id="KW-0808">Transferase</keyword>
<dbReference type="SUPFAM" id="SSF55048">
    <property type="entry name" value="Probable ACP-binding domain of malonyl-CoA ACP transacylase"/>
    <property type="match status" value="1"/>
</dbReference>
<gene>
    <name evidence="9" type="primary">fabD</name>
    <name evidence="9" type="ORF">BCHRO640_428</name>
</gene>
<evidence type="ECO:0000256" key="2">
    <source>
        <dbReference type="ARBA" id="ARBA00013258"/>
    </source>
</evidence>
<evidence type="ECO:0000256" key="3">
    <source>
        <dbReference type="ARBA" id="ARBA00018953"/>
    </source>
</evidence>
<comment type="pathway">
    <text evidence="1">Lipid metabolism; fatty acid biosynthesis.</text>
</comment>
<keyword evidence="10" id="KW-1185">Reference proteome</keyword>
<dbReference type="InterPro" id="IPR024925">
    <property type="entry name" value="Malonyl_CoA-ACP_transAc"/>
</dbReference>
<evidence type="ECO:0000256" key="7">
    <source>
        <dbReference type="PIRNR" id="PIRNR000446"/>
    </source>
</evidence>
<evidence type="ECO:0000256" key="5">
    <source>
        <dbReference type="ARBA" id="ARBA00023315"/>
    </source>
</evidence>
<dbReference type="EC" id="2.3.1.39" evidence="2 7"/>
<keyword evidence="5 7" id="KW-0012">Acyltransferase</keyword>
<dbReference type="Proteomes" id="UP000011067">
    <property type="component" value="Chromosome"/>
</dbReference>
<dbReference type="Gene3D" id="3.40.366.10">
    <property type="entry name" value="Malonyl-Coenzyme A Acyl Carrier Protein, domain 2"/>
    <property type="match status" value="1"/>
</dbReference>
<protein>
    <recommendedName>
        <fullName evidence="3 7">Malonyl CoA-acyl carrier protein transacylase</fullName>
        <ecNumber evidence="2 7">2.3.1.39</ecNumber>
    </recommendedName>
</protein>
<accession>A0ABM5NDM1</accession>
<comment type="similarity">
    <text evidence="7">Belongs to the fabD family.</text>
</comment>
<dbReference type="EMBL" id="CP003903">
    <property type="protein sequence ID" value="AGC03684.1"/>
    <property type="molecule type" value="Genomic_DNA"/>
</dbReference>
<dbReference type="InterPro" id="IPR014043">
    <property type="entry name" value="Acyl_transferase_dom"/>
</dbReference>
<evidence type="ECO:0000256" key="6">
    <source>
        <dbReference type="ARBA" id="ARBA00048462"/>
    </source>
</evidence>
<dbReference type="SUPFAM" id="SSF52151">
    <property type="entry name" value="FabD/lysophospholipase-like"/>
    <property type="match status" value="1"/>
</dbReference>
<sequence>MNTLAVVFPGQAAQKVGMLRTLAEHYPLVKETFSEVSEVLGYDIWKLVQRGPVTELNKTYRAQPAILTASVAVWRIWKQQGGCAPKIMAGHSLGEYSALVCAEGMDLYSAVKLVMIRGMLMQEVVPYGRGAMSVIIGLSDDVVFELCNKVAAQQDQIVSPASFNGPGHVVISGHKEAVNRVNLCCKNAGAKHILMLPISVPSHCSLMKPAVVKFRKELEKIVITTPRIPVVNNVDACVEWESKDIRNALIRQLYTPVRWHEIVQYCIHQKIKRFLEMGPGKILTGLIRNTVSDVFSLSVNDPVSLSEAIRMNKS</sequence>
<dbReference type="Gene3D" id="3.30.70.250">
    <property type="entry name" value="Malonyl-CoA ACP transacylase, ACP-binding"/>
    <property type="match status" value="1"/>
</dbReference>
<dbReference type="InterPro" id="IPR004410">
    <property type="entry name" value="Malonyl_CoA-ACP_transAc_FabD"/>
</dbReference>
<comment type="catalytic activity">
    <reaction evidence="6 7">
        <text>holo-[ACP] + malonyl-CoA = malonyl-[ACP] + CoA</text>
        <dbReference type="Rhea" id="RHEA:41792"/>
        <dbReference type="Rhea" id="RHEA-COMP:9623"/>
        <dbReference type="Rhea" id="RHEA-COMP:9685"/>
        <dbReference type="ChEBI" id="CHEBI:57287"/>
        <dbReference type="ChEBI" id="CHEBI:57384"/>
        <dbReference type="ChEBI" id="CHEBI:64479"/>
        <dbReference type="ChEBI" id="CHEBI:78449"/>
        <dbReference type="EC" id="2.3.1.39"/>
    </reaction>
</comment>
<feature type="domain" description="Malonyl-CoA:ACP transacylase (MAT)" evidence="8">
    <location>
        <begin position="7"/>
        <end position="302"/>
    </location>
</feature>
<evidence type="ECO:0000313" key="9">
    <source>
        <dbReference type="EMBL" id="AGC03684.1"/>
    </source>
</evidence>
<dbReference type="InterPro" id="IPR001227">
    <property type="entry name" value="Ac_transferase_dom_sf"/>
</dbReference>
<evidence type="ECO:0000259" key="8">
    <source>
        <dbReference type="SMART" id="SM00827"/>
    </source>
</evidence>
<dbReference type="PIRSF" id="PIRSF000446">
    <property type="entry name" value="Mct"/>
    <property type="match status" value="1"/>
</dbReference>
<dbReference type="InterPro" id="IPR050858">
    <property type="entry name" value="Mal-CoA-ACP_Trans/PKS_FabD"/>
</dbReference>
<dbReference type="PANTHER" id="PTHR42681:SF1">
    <property type="entry name" value="MALONYL-COA-ACYL CARRIER PROTEIN TRANSACYLASE, MITOCHONDRIAL"/>
    <property type="match status" value="1"/>
</dbReference>
<organism evidence="9 10">
    <name type="scientific">Candidatus Blochmanniella chromaiodes str. 640</name>
    <dbReference type="NCBI Taxonomy" id="1240471"/>
    <lineage>
        <taxon>Bacteria</taxon>
        <taxon>Pseudomonadati</taxon>
        <taxon>Pseudomonadota</taxon>
        <taxon>Gammaproteobacteria</taxon>
        <taxon>Enterobacterales</taxon>
        <taxon>Enterobacteriaceae</taxon>
        <taxon>ant endosymbionts</taxon>
        <taxon>Candidatus Blochmanniella</taxon>
    </lineage>
</organism>
<dbReference type="InterPro" id="IPR016035">
    <property type="entry name" value="Acyl_Trfase/lysoPLipase"/>
</dbReference>
<name>A0ABM5NDM1_9ENTR</name>
<proteinExistence type="inferred from homology"/>
<dbReference type="RefSeq" id="WP_015344664.1">
    <property type="nucleotide sequence ID" value="NC_020075.1"/>
</dbReference>
<evidence type="ECO:0000313" key="10">
    <source>
        <dbReference type="Proteomes" id="UP000011067"/>
    </source>
</evidence>
<dbReference type="SMART" id="SM00827">
    <property type="entry name" value="PKS_AT"/>
    <property type="match status" value="1"/>
</dbReference>
<dbReference type="PANTHER" id="PTHR42681">
    <property type="entry name" value="MALONYL-COA-ACYL CARRIER PROTEIN TRANSACYLASE, MITOCHONDRIAL"/>
    <property type="match status" value="1"/>
</dbReference>
<reference evidence="9 10" key="1">
    <citation type="journal article" date="2013" name="Genome Biol. Evol.">
        <title>Sequence context of indel mutations and their effect on protein evolution in a bacterial endosymbiont.</title>
        <authorList>
            <person name="Williams L.E."/>
            <person name="Wernegreen J.J."/>
        </authorList>
    </citation>
    <scope>NUCLEOTIDE SEQUENCE [LARGE SCALE GENOMIC DNA]</scope>
    <source>
        <strain evidence="9 10">640</strain>
    </source>
</reference>